<feature type="active site" description="Nucleophile" evidence="8">
    <location>
        <position position="31"/>
    </location>
</feature>
<feature type="site" description="Deprotonates C-terminal active site Cys" evidence="8">
    <location>
        <position position="25"/>
    </location>
</feature>
<dbReference type="PROSITE" id="PS51352">
    <property type="entry name" value="THIOREDOXIN_2"/>
    <property type="match status" value="1"/>
</dbReference>
<dbReference type="CDD" id="cd02947">
    <property type="entry name" value="TRX_family"/>
    <property type="match status" value="1"/>
</dbReference>
<dbReference type="Pfam" id="PF00085">
    <property type="entry name" value="Thioredoxin"/>
    <property type="match status" value="1"/>
</dbReference>
<evidence type="ECO:0000256" key="9">
    <source>
        <dbReference type="PIRSR" id="PIRSR000077-4"/>
    </source>
</evidence>
<dbReference type="EMBL" id="CP051217">
    <property type="protein sequence ID" value="QJB68127.1"/>
    <property type="molecule type" value="Genomic_DNA"/>
</dbReference>
<feature type="site" description="Contributes to redox potential value" evidence="8">
    <location>
        <position position="32"/>
    </location>
</feature>
<dbReference type="PROSITE" id="PS00194">
    <property type="entry name" value="THIOREDOXIN_1"/>
    <property type="match status" value="1"/>
</dbReference>
<dbReference type="InterPro" id="IPR013766">
    <property type="entry name" value="Thioredoxin_domain"/>
</dbReference>
<dbReference type="FunFam" id="3.40.30.10:FF:000001">
    <property type="entry name" value="Thioredoxin"/>
    <property type="match status" value="1"/>
</dbReference>
<feature type="active site" description="Nucleophile" evidence="8">
    <location>
        <position position="34"/>
    </location>
</feature>
<evidence type="ECO:0000256" key="4">
    <source>
        <dbReference type="ARBA" id="ARBA00023157"/>
    </source>
</evidence>
<dbReference type="GO" id="GO:0005829">
    <property type="term" value="C:cytosol"/>
    <property type="evidence" value="ECO:0007669"/>
    <property type="project" value="TreeGrafter"/>
</dbReference>
<keyword evidence="5 9" id="KW-0676">Redox-active center</keyword>
<dbReference type="GO" id="GO:0045454">
    <property type="term" value="P:cell redox homeostasis"/>
    <property type="evidence" value="ECO:0007669"/>
    <property type="project" value="TreeGrafter"/>
</dbReference>
<dbReference type="SUPFAM" id="SSF52833">
    <property type="entry name" value="Thioredoxin-like"/>
    <property type="match status" value="1"/>
</dbReference>
<keyword evidence="3" id="KW-0249">Electron transport</keyword>
<dbReference type="PIRSF" id="PIRSF000077">
    <property type="entry name" value="Thioredoxin"/>
    <property type="match status" value="1"/>
</dbReference>
<dbReference type="PANTHER" id="PTHR45663">
    <property type="entry name" value="GEO12009P1"/>
    <property type="match status" value="1"/>
</dbReference>
<dbReference type="NCBIfam" id="TIGR01068">
    <property type="entry name" value="thioredoxin"/>
    <property type="match status" value="1"/>
</dbReference>
<evidence type="ECO:0000256" key="1">
    <source>
        <dbReference type="ARBA" id="ARBA00008987"/>
    </source>
</evidence>
<protein>
    <recommendedName>
        <fullName evidence="6 7">Thioredoxin</fullName>
    </recommendedName>
</protein>
<proteinExistence type="inferred from homology"/>
<sequence>MATKAITDESFENDVLKADGPVLVDFWAEWCGPCKMIGPALEEISDEMGGQVTIAKLNIDDSPEAPGKYGVRGIPTMILFHNGEPVQTKVGAAPKSQLKSWLEDSLPA</sequence>
<evidence type="ECO:0000256" key="5">
    <source>
        <dbReference type="ARBA" id="ARBA00023284"/>
    </source>
</evidence>
<gene>
    <name evidence="11" type="primary">trxA</name>
    <name evidence="11" type="ORF">HF685_01395</name>
</gene>
<keyword evidence="4 9" id="KW-1015">Disulfide bond</keyword>
<dbReference type="GO" id="GO:0015035">
    <property type="term" value="F:protein-disulfide reductase activity"/>
    <property type="evidence" value="ECO:0007669"/>
    <property type="project" value="UniProtKB-UniRule"/>
</dbReference>
<organism evidence="11 12">
    <name type="scientific">Parasphingorhabdus halotolerans</name>
    <dbReference type="NCBI Taxonomy" id="2725558"/>
    <lineage>
        <taxon>Bacteria</taxon>
        <taxon>Pseudomonadati</taxon>
        <taxon>Pseudomonadota</taxon>
        <taxon>Alphaproteobacteria</taxon>
        <taxon>Sphingomonadales</taxon>
        <taxon>Sphingomonadaceae</taxon>
        <taxon>Parasphingorhabdus</taxon>
    </lineage>
</organism>
<feature type="site" description="Contributes to redox potential value" evidence="8">
    <location>
        <position position="33"/>
    </location>
</feature>
<evidence type="ECO:0000256" key="8">
    <source>
        <dbReference type="PIRSR" id="PIRSR000077-1"/>
    </source>
</evidence>
<evidence type="ECO:0000256" key="6">
    <source>
        <dbReference type="NCBIfam" id="TIGR01068"/>
    </source>
</evidence>
<comment type="similarity">
    <text evidence="1 7">Belongs to the thioredoxin family.</text>
</comment>
<reference evidence="11 12" key="1">
    <citation type="submission" date="2020-04" db="EMBL/GenBank/DDBJ databases">
        <title>Genome sequence for Sphingorhabdus sp. strain M1.</title>
        <authorList>
            <person name="Park S.-J."/>
        </authorList>
    </citation>
    <scope>NUCLEOTIDE SEQUENCE [LARGE SCALE GENOMIC DNA]</scope>
    <source>
        <strain evidence="11 12">JK6</strain>
    </source>
</reference>
<dbReference type="AlphaFoldDB" id="A0A6H2DJ07"/>
<keyword evidence="2" id="KW-0813">Transport</keyword>
<dbReference type="InterPro" id="IPR036249">
    <property type="entry name" value="Thioredoxin-like_sf"/>
</dbReference>
<dbReference type="InterPro" id="IPR005746">
    <property type="entry name" value="Thioredoxin"/>
</dbReference>
<evidence type="ECO:0000313" key="11">
    <source>
        <dbReference type="EMBL" id="QJB68127.1"/>
    </source>
</evidence>
<feature type="disulfide bond" description="Redox-active" evidence="9">
    <location>
        <begin position="31"/>
        <end position="34"/>
    </location>
</feature>
<dbReference type="RefSeq" id="WP_168817953.1">
    <property type="nucleotide sequence ID" value="NZ_CP051217.1"/>
</dbReference>
<dbReference type="KEGG" id="phao:HF685_01395"/>
<accession>A0A6H2DJ07</accession>
<dbReference type="Proteomes" id="UP000501600">
    <property type="component" value="Chromosome"/>
</dbReference>
<evidence type="ECO:0000313" key="12">
    <source>
        <dbReference type="Proteomes" id="UP000501600"/>
    </source>
</evidence>
<keyword evidence="12" id="KW-1185">Reference proteome</keyword>
<dbReference type="InterPro" id="IPR017937">
    <property type="entry name" value="Thioredoxin_CS"/>
</dbReference>
<dbReference type="PANTHER" id="PTHR45663:SF11">
    <property type="entry name" value="GEO12009P1"/>
    <property type="match status" value="1"/>
</dbReference>
<dbReference type="Gene3D" id="3.40.30.10">
    <property type="entry name" value="Glutaredoxin"/>
    <property type="match status" value="1"/>
</dbReference>
<feature type="domain" description="Thioredoxin" evidence="10">
    <location>
        <begin position="1"/>
        <end position="107"/>
    </location>
</feature>
<evidence type="ECO:0000256" key="3">
    <source>
        <dbReference type="ARBA" id="ARBA00022982"/>
    </source>
</evidence>
<dbReference type="PRINTS" id="PR00421">
    <property type="entry name" value="THIOREDOXIN"/>
</dbReference>
<evidence type="ECO:0000256" key="2">
    <source>
        <dbReference type="ARBA" id="ARBA00022448"/>
    </source>
</evidence>
<evidence type="ECO:0000256" key="7">
    <source>
        <dbReference type="PIRNR" id="PIRNR000077"/>
    </source>
</evidence>
<evidence type="ECO:0000259" key="10">
    <source>
        <dbReference type="PROSITE" id="PS51352"/>
    </source>
</evidence>
<name>A0A6H2DJ07_9SPHN</name>
<dbReference type="NCBIfam" id="NF006898">
    <property type="entry name" value="PRK09381.1"/>
    <property type="match status" value="1"/>
</dbReference>